<dbReference type="InterPro" id="IPR000182">
    <property type="entry name" value="GNAT_dom"/>
</dbReference>
<accession>A0ABN1R513</accession>
<dbReference type="RefSeq" id="WP_343954913.1">
    <property type="nucleotide sequence ID" value="NZ_BAAAHQ010000052.1"/>
</dbReference>
<proteinExistence type="predicted"/>
<dbReference type="Pfam" id="PF00583">
    <property type="entry name" value="Acetyltransf_1"/>
    <property type="match status" value="1"/>
</dbReference>
<reference evidence="3 4" key="1">
    <citation type="journal article" date="2019" name="Int. J. Syst. Evol. Microbiol.">
        <title>The Global Catalogue of Microorganisms (GCM) 10K type strain sequencing project: providing services to taxonomists for standard genome sequencing and annotation.</title>
        <authorList>
            <consortium name="The Broad Institute Genomics Platform"/>
            <consortium name="The Broad Institute Genome Sequencing Center for Infectious Disease"/>
            <person name="Wu L."/>
            <person name="Ma J."/>
        </authorList>
    </citation>
    <scope>NUCLEOTIDE SEQUENCE [LARGE SCALE GENOMIC DNA]</scope>
    <source>
        <strain evidence="3 4">JCM 11136</strain>
    </source>
</reference>
<comment type="caution">
    <text evidence="3">The sequence shown here is derived from an EMBL/GenBank/DDBJ whole genome shotgun (WGS) entry which is preliminary data.</text>
</comment>
<dbReference type="Gene3D" id="3.40.630.30">
    <property type="match status" value="1"/>
</dbReference>
<evidence type="ECO:0000259" key="2">
    <source>
        <dbReference type="PROSITE" id="PS51186"/>
    </source>
</evidence>
<evidence type="ECO:0000313" key="4">
    <source>
        <dbReference type="Proteomes" id="UP001501578"/>
    </source>
</evidence>
<feature type="domain" description="N-acetyltransferase" evidence="2">
    <location>
        <begin position="8"/>
        <end position="165"/>
    </location>
</feature>
<dbReference type="EMBL" id="BAAAHQ010000052">
    <property type="protein sequence ID" value="GAA0951993.1"/>
    <property type="molecule type" value="Genomic_DNA"/>
</dbReference>
<protein>
    <recommendedName>
        <fullName evidence="2">N-acetyltransferase domain-containing protein</fullName>
    </recommendedName>
</protein>
<dbReference type="InterPro" id="IPR016181">
    <property type="entry name" value="Acyl_CoA_acyltransferase"/>
</dbReference>
<keyword evidence="1" id="KW-0732">Signal</keyword>
<dbReference type="SUPFAM" id="SSF55729">
    <property type="entry name" value="Acyl-CoA N-acyltransferases (Nat)"/>
    <property type="match status" value="1"/>
</dbReference>
<sequence length="166" mass="17749">MRAGAVQAHILLVPAPDLAAFLPALADIGGSAFTRAPWREPHPAARSVAARALADRARPGFVLALAVHGEQVYGFAYGYRCSSLALLASHPPRADFTLKELAVLPALQGHGLGVSLHDAVLRAAGEATKWLATHPGAKAAVGLYRSRGWRTALLHRPDRMIMLRER</sequence>
<gene>
    <name evidence="3" type="ORF">GCM10009560_73300</name>
</gene>
<dbReference type="Proteomes" id="UP001501578">
    <property type="component" value="Unassembled WGS sequence"/>
</dbReference>
<organism evidence="3 4">
    <name type="scientific">Nonomuraea longicatena</name>
    <dbReference type="NCBI Taxonomy" id="83682"/>
    <lineage>
        <taxon>Bacteria</taxon>
        <taxon>Bacillati</taxon>
        <taxon>Actinomycetota</taxon>
        <taxon>Actinomycetes</taxon>
        <taxon>Streptosporangiales</taxon>
        <taxon>Streptosporangiaceae</taxon>
        <taxon>Nonomuraea</taxon>
    </lineage>
</organism>
<dbReference type="PROSITE" id="PS51186">
    <property type="entry name" value="GNAT"/>
    <property type="match status" value="1"/>
</dbReference>
<evidence type="ECO:0000313" key="3">
    <source>
        <dbReference type="EMBL" id="GAA0951993.1"/>
    </source>
</evidence>
<evidence type="ECO:0000256" key="1">
    <source>
        <dbReference type="SAM" id="SignalP"/>
    </source>
</evidence>
<keyword evidence="4" id="KW-1185">Reference proteome</keyword>
<name>A0ABN1R513_9ACTN</name>
<feature type="chain" id="PRO_5046924702" description="N-acetyltransferase domain-containing protein" evidence="1">
    <location>
        <begin position="27"/>
        <end position="166"/>
    </location>
</feature>
<feature type="signal peptide" evidence="1">
    <location>
        <begin position="1"/>
        <end position="26"/>
    </location>
</feature>